<gene>
    <name evidence="2" type="ORF">J0J18_03780</name>
</gene>
<evidence type="ECO:0000313" key="3">
    <source>
        <dbReference type="Proteomes" id="UP000664056"/>
    </source>
</evidence>
<comment type="caution">
    <text evidence="2">The sequence shown here is derived from an EMBL/GenBank/DDBJ whole genome shotgun (WGS) entry which is preliminary data.</text>
</comment>
<protein>
    <submittedName>
        <fullName evidence="2">Uncharacterized protein</fullName>
    </submittedName>
</protein>
<proteinExistence type="predicted"/>
<dbReference type="AlphaFoldDB" id="A0AAW4H7A4"/>
<keyword evidence="1" id="KW-0472">Membrane</keyword>
<organism evidence="2 3">
    <name type="scientific">Vibrio vulnificus</name>
    <dbReference type="NCBI Taxonomy" id="672"/>
    <lineage>
        <taxon>Bacteria</taxon>
        <taxon>Pseudomonadati</taxon>
        <taxon>Pseudomonadota</taxon>
        <taxon>Gammaproteobacteria</taxon>
        <taxon>Vibrionales</taxon>
        <taxon>Vibrionaceae</taxon>
        <taxon>Vibrio</taxon>
    </lineage>
</organism>
<evidence type="ECO:0000313" key="2">
    <source>
        <dbReference type="EMBL" id="MBN8120839.1"/>
    </source>
</evidence>
<keyword evidence="1" id="KW-1133">Transmembrane helix</keyword>
<evidence type="ECO:0000256" key="1">
    <source>
        <dbReference type="SAM" id="Phobius"/>
    </source>
</evidence>
<accession>A0AAW4H7A4</accession>
<name>A0AAW4H7A4_VIBVL</name>
<keyword evidence="1" id="KW-0812">Transmembrane</keyword>
<reference evidence="2" key="1">
    <citation type="submission" date="2021-03" db="EMBL/GenBank/DDBJ databases">
        <title>Study of the foodborne Vibrio vulnificus isolates from China.</title>
        <authorList>
            <person name="Zheng Z."/>
            <person name="Ye L."/>
        </authorList>
    </citation>
    <scope>NUCLEOTIDE SEQUENCE</scope>
    <source>
        <strain evidence="2">Vv1582</strain>
    </source>
</reference>
<dbReference type="Proteomes" id="UP000664056">
    <property type="component" value="Unassembled WGS sequence"/>
</dbReference>
<dbReference type="EMBL" id="JAFKOQ010000001">
    <property type="protein sequence ID" value="MBN8120839.1"/>
    <property type="molecule type" value="Genomic_DNA"/>
</dbReference>
<sequence>MTDLDDTLVLPLEYWGYLIKNNKDFFEDPIWDEWKKIKSYTVASTFFFLILLMVIGSQLFLVIQSHLRVKKTQSFLTLNGQSLWLKSSSE</sequence>
<feature type="transmembrane region" description="Helical" evidence="1">
    <location>
        <begin position="40"/>
        <end position="63"/>
    </location>
</feature>